<dbReference type="AlphaFoldDB" id="A0A1I1BDU1"/>
<dbReference type="Gene3D" id="3.40.50.1820">
    <property type="entry name" value="alpha/beta hydrolase"/>
    <property type="match status" value="1"/>
</dbReference>
<dbReference type="Proteomes" id="UP000199113">
    <property type="component" value="Unassembled WGS sequence"/>
</dbReference>
<sequence>MRDGTILLADHLAPTGTAKGTILVRSPYGWNFLTTAIFGSFFARNGYHVVLARTRGTFGSGGKFEPVVHEESDGADTAAWLRQQPWFAGNLATLGGSYFGFTQWALLMDPPPELVTSVIWAGPADFRRALYAQGAFNLELALTWSEQLAHQEDFSTLRSMVRGSRVERRVTPALSTLPLKEAADEITGHRWSWFSEWATRRDPDDSFWSSYNVNSALDRVSTPVMLAGGWQDLFITDTLEQYQHLRRRGVDVAMTVGPWTHGEMGTKGVARLLGEALDWLDKHMIGATSSRPSPVSICVAGDNTWRNLEAWPPPTTAHVVHPHADGALALTPAAAGEGATFCYDPSDPTPALGGRMLTPSRSGYQDDSALAMRDDTVSFTGAPLDSALEVIGTPYLEVNHTSDNPHCDLFVRVSDVSPDGKSRNVTDGFVRLDRLPNHPLVLHLDPTAYRFEVGHRLRLHMAGGAFPHYERHLGTAESLGSSTTLVATHHTIDLASARLVLPAVPSKPGGSDDSHVA</sequence>
<keyword evidence="6" id="KW-1185">Reference proteome</keyword>
<proteinExistence type="predicted"/>
<organism evidence="4 5">
    <name type="scientific">Nocardioides alpinus</name>
    <dbReference type="NCBI Taxonomy" id="748909"/>
    <lineage>
        <taxon>Bacteria</taxon>
        <taxon>Bacillati</taxon>
        <taxon>Actinomycetota</taxon>
        <taxon>Actinomycetes</taxon>
        <taxon>Propionibacteriales</taxon>
        <taxon>Nocardioidaceae</taxon>
        <taxon>Nocardioides</taxon>
    </lineage>
</organism>
<keyword evidence="1 3" id="KW-0378">Hydrolase</keyword>
<dbReference type="SUPFAM" id="SSF49785">
    <property type="entry name" value="Galactose-binding domain-like"/>
    <property type="match status" value="1"/>
</dbReference>
<dbReference type="OrthoDB" id="5240615at2"/>
<dbReference type="InterPro" id="IPR013736">
    <property type="entry name" value="Xaa-Pro_dipept_C"/>
</dbReference>
<dbReference type="SUPFAM" id="SSF53474">
    <property type="entry name" value="alpha/beta-Hydrolases"/>
    <property type="match status" value="1"/>
</dbReference>
<dbReference type="InterPro" id="IPR050585">
    <property type="entry name" value="Xaa-Pro_dipeptidyl-ppase/CocE"/>
</dbReference>
<evidence type="ECO:0000313" key="5">
    <source>
        <dbReference type="Proteomes" id="UP000199113"/>
    </source>
</evidence>
<dbReference type="Proteomes" id="UP000233565">
    <property type="component" value="Unassembled WGS sequence"/>
</dbReference>
<reference evidence="3 6" key="3">
    <citation type="submission" date="2017-12" db="EMBL/GenBank/DDBJ databases">
        <title>Pharmacopeia of the Arctic Ocean.</title>
        <authorList>
            <person name="Collins E."/>
            <person name="Ducluzeau A.-L."/>
        </authorList>
    </citation>
    <scope>NUCLEOTIDE SEQUENCE [LARGE SCALE GENOMIC DNA]</scope>
    <source>
        <strain evidence="3 6">DSM 23325</strain>
    </source>
</reference>
<evidence type="ECO:0000313" key="4">
    <source>
        <dbReference type="EMBL" id="SFB47932.1"/>
    </source>
</evidence>
<dbReference type="GO" id="GO:0008239">
    <property type="term" value="F:dipeptidyl-peptidase activity"/>
    <property type="evidence" value="ECO:0007669"/>
    <property type="project" value="InterPro"/>
</dbReference>
<gene>
    <name evidence="3" type="ORF">CXG46_15645</name>
    <name evidence="4" type="ORF">SAMN05192575_11648</name>
</gene>
<dbReference type="STRING" id="748909.SAMN05192575_11648"/>
<reference evidence="4" key="2">
    <citation type="submission" date="2016-10" db="EMBL/GenBank/DDBJ databases">
        <authorList>
            <person name="de Groot N.N."/>
        </authorList>
    </citation>
    <scope>NUCLEOTIDE SEQUENCE [LARGE SCALE GENOMIC DNA]</scope>
    <source>
        <strain evidence="4">CGMCC 1.10697</strain>
    </source>
</reference>
<name>A0A1I1BDU1_9ACTN</name>
<dbReference type="Gene3D" id="2.60.120.260">
    <property type="entry name" value="Galactose-binding domain-like"/>
    <property type="match status" value="1"/>
</dbReference>
<evidence type="ECO:0000259" key="2">
    <source>
        <dbReference type="SMART" id="SM00939"/>
    </source>
</evidence>
<dbReference type="Pfam" id="PF08530">
    <property type="entry name" value="PepX_C"/>
    <property type="match status" value="1"/>
</dbReference>
<dbReference type="PANTHER" id="PTHR43056:SF10">
    <property type="entry name" value="COCE_NOND FAMILY, PUTATIVE (AFU_ORTHOLOGUE AFUA_7G00600)-RELATED"/>
    <property type="match status" value="1"/>
</dbReference>
<dbReference type="Gene3D" id="1.10.3020.10">
    <property type="entry name" value="alpha-amino acid ester hydrolase ( Helical cap domain)"/>
    <property type="match status" value="1"/>
</dbReference>
<dbReference type="EMBL" id="PJBV01000033">
    <property type="protein sequence ID" value="PKH38477.1"/>
    <property type="molecule type" value="Genomic_DNA"/>
</dbReference>
<feature type="domain" description="Xaa-Pro dipeptidyl-peptidase C-terminal" evidence="2">
    <location>
        <begin position="277"/>
        <end position="500"/>
    </location>
</feature>
<dbReference type="RefSeq" id="WP_091201915.1">
    <property type="nucleotide sequence ID" value="NZ_FOKC01000016.1"/>
</dbReference>
<dbReference type="Pfam" id="PF02129">
    <property type="entry name" value="Peptidase_S15"/>
    <property type="match status" value="1"/>
</dbReference>
<reference evidence="5" key="1">
    <citation type="submission" date="2016-10" db="EMBL/GenBank/DDBJ databases">
        <authorList>
            <person name="Varghese N."/>
            <person name="Submissions S."/>
        </authorList>
    </citation>
    <scope>NUCLEOTIDE SEQUENCE [LARGE SCALE GENOMIC DNA]</scope>
    <source>
        <strain evidence="5">CGMCC 1.10697</strain>
    </source>
</reference>
<dbReference type="InterPro" id="IPR029058">
    <property type="entry name" value="AB_hydrolase_fold"/>
</dbReference>
<dbReference type="InterPro" id="IPR000383">
    <property type="entry name" value="Xaa-Pro-like_dom"/>
</dbReference>
<dbReference type="InterPro" id="IPR005674">
    <property type="entry name" value="CocE/Ser_esterase"/>
</dbReference>
<dbReference type="InterPro" id="IPR008979">
    <property type="entry name" value="Galactose-bd-like_sf"/>
</dbReference>
<accession>A0A1I1BDU1</accession>
<evidence type="ECO:0000256" key="1">
    <source>
        <dbReference type="ARBA" id="ARBA00022801"/>
    </source>
</evidence>
<evidence type="ECO:0000313" key="3">
    <source>
        <dbReference type="EMBL" id="PKH38477.1"/>
    </source>
</evidence>
<protein>
    <submittedName>
        <fullName evidence="3">Hydrolase</fullName>
    </submittedName>
</protein>
<dbReference type="NCBIfam" id="TIGR00976">
    <property type="entry name" value="CocE_NonD"/>
    <property type="match status" value="1"/>
</dbReference>
<dbReference type="EMBL" id="FOKC01000016">
    <property type="protein sequence ID" value="SFB47932.1"/>
    <property type="molecule type" value="Genomic_DNA"/>
</dbReference>
<dbReference type="SMART" id="SM00939">
    <property type="entry name" value="PepX_C"/>
    <property type="match status" value="1"/>
</dbReference>
<evidence type="ECO:0000313" key="6">
    <source>
        <dbReference type="Proteomes" id="UP000233565"/>
    </source>
</evidence>
<dbReference type="PANTHER" id="PTHR43056">
    <property type="entry name" value="PEPTIDASE S9 PROLYL OLIGOPEPTIDASE"/>
    <property type="match status" value="1"/>
</dbReference>